<evidence type="ECO:0000313" key="2">
    <source>
        <dbReference type="Proteomes" id="UP000799778"/>
    </source>
</evidence>
<dbReference type="EMBL" id="ML978066">
    <property type="protein sequence ID" value="KAF2021669.1"/>
    <property type="molecule type" value="Genomic_DNA"/>
</dbReference>
<sequence length="214" mass="24076">MDSIVGDTSSWPLHLQGAAEILRNFAYHDALMSVTMDRGPLILGYYWQDDNGNEVTHVADSYFGFASTPIFHIAQTSALLSNVRSGVRTTTHWRFWPICIGVQLFCTSIDPSTAIAQISKRCIMIAFNERWMQSWTTRALCLREVRRNALPSSLFLCVAPKLTGSITHRRCEMASSQFRDRGISKNFNHAISVLGRSMEVPLCGGPRTHPLQNR</sequence>
<dbReference type="Pfam" id="PF11951">
    <property type="entry name" value="Fungal_trans_2"/>
    <property type="match status" value="1"/>
</dbReference>
<organism evidence="1 2">
    <name type="scientific">Aaosphaeria arxii CBS 175.79</name>
    <dbReference type="NCBI Taxonomy" id="1450172"/>
    <lineage>
        <taxon>Eukaryota</taxon>
        <taxon>Fungi</taxon>
        <taxon>Dikarya</taxon>
        <taxon>Ascomycota</taxon>
        <taxon>Pezizomycotina</taxon>
        <taxon>Dothideomycetes</taxon>
        <taxon>Pleosporomycetidae</taxon>
        <taxon>Pleosporales</taxon>
        <taxon>Pleosporales incertae sedis</taxon>
        <taxon>Aaosphaeria</taxon>
    </lineage>
</organism>
<dbReference type="AlphaFoldDB" id="A0A6A5Y8L1"/>
<dbReference type="InterPro" id="IPR021858">
    <property type="entry name" value="Fun_TF"/>
</dbReference>
<accession>A0A6A5Y8L1</accession>
<dbReference type="GeneID" id="54279783"/>
<gene>
    <name evidence="1" type="ORF">BU24DRAFT_25163</name>
</gene>
<reference evidence="1" key="1">
    <citation type="journal article" date="2020" name="Stud. Mycol.">
        <title>101 Dothideomycetes genomes: a test case for predicting lifestyles and emergence of pathogens.</title>
        <authorList>
            <person name="Haridas S."/>
            <person name="Albert R."/>
            <person name="Binder M."/>
            <person name="Bloem J."/>
            <person name="Labutti K."/>
            <person name="Salamov A."/>
            <person name="Andreopoulos B."/>
            <person name="Baker S."/>
            <person name="Barry K."/>
            <person name="Bills G."/>
            <person name="Bluhm B."/>
            <person name="Cannon C."/>
            <person name="Castanera R."/>
            <person name="Culley D."/>
            <person name="Daum C."/>
            <person name="Ezra D."/>
            <person name="Gonzalez J."/>
            <person name="Henrissat B."/>
            <person name="Kuo A."/>
            <person name="Liang C."/>
            <person name="Lipzen A."/>
            <person name="Lutzoni F."/>
            <person name="Magnuson J."/>
            <person name="Mondo S."/>
            <person name="Nolan M."/>
            <person name="Ohm R."/>
            <person name="Pangilinan J."/>
            <person name="Park H.-J."/>
            <person name="Ramirez L."/>
            <person name="Alfaro M."/>
            <person name="Sun H."/>
            <person name="Tritt A."/>
            <person name="Yoshinaga Y."/>
            <person name="Zwiers L.-H."/>
            <person name="Turgeon B."/>
            <person name="Goodwin S."/>
            <person name="Spatafora J."/>
            <person name="Crous P."/>
            <person name="Grigoriev I."/>
        </authorList>
    </citation>
    <scope>NUCLEOTIDE SEQUENCE</scope>
    <source>
        <strain evidence="1">CBS 175.79</strain>
    </source>
</reference>
<dbReference type="RefSeq" id="XP_033390008.1">
    <property type="nucleotide sequence ID" value="XM_033522386.1"/>
</dbReference>
<evidence type="ECO:0000313" key="1">
    <source>
        <dbReference type="EMBL" id="KAF2021669.1"/>
    </source>
</evidence>
<name>A0A6A5Y8L1_9PLEO</name>
<protein>
    <submittedName>
        <fullName evidence="1">Uncharacterized protein</fullName>
    </submittedName>
</protein>
<dbReference type="OrthoDB" id="3509362at2759"/>
<dbReference type="Proteomes" id="UP000799778">
    <property type="component" value="Unassembled WGS sequence"/>
</dbReference>
<keyword evidence="2" id="KW-1185">Reference proteome</keyword>
<proteinExistence type="predicted"/>